<dbReference type="InterPro" id="IPR058353">
    <property type="entry name" value="DUF8040"/>
</dbReference>
<dbReference type="InParanoid" id="A0A1U8B9T1"/>
<accession>A0A1U8B9T1</accession>
<dbReference type="PANTHER" id="PTHR22930:SF280">
    <property type="entry name" value="OS11G0202600 PROTEIN"/>
    <property type="match status" value="1"/>
</dbReference>
<evidence type="ECO:0000313" key="3">
    <source>
        <dbReference type="RefSeq" id="XP_010277949.1"/>
    </source>
</evidence>
<sequence length="215" mass="24944">MWQEILNDLENLDRCYESFRMEHHVFKNFVDLLRGRGLLKNTRRTIVEESRAMFLLTISQNDRNCAMTKQFQHSTWTINTHIKKVVRAICKLGKELITSPSFTETPTHIRRSERYFPMFKDCVGDIDGTHVSAYVPHDKKIPFRGKKKKLLLGQTSASQNLLQMLMMEGVFLPMCSCGNGEMTLHMSIERGSQGLFHMGRPVQWEIPTPDRDAPK</sequence>
<dbReference type="AlphaFoldDB" id="A0A1U8B9T1"/>
<dbReference type="KEGG" id="nnu:104612277"/>
<keyword evidence="2" id="KW-1185">Reference proteome</keyword>
<dbReference type="InterPro" id="IPR045249">
    <property type="entry name" value="HARBI1-like"/>
</dbReference>
<name>A0A1U8B9T1_NELNU</name>
<evidence type="ECO:0000259" key="1">
    <source>
        <dbReference type="Pfam" id="PF26138"/>
    </source>
</evidence>
<organism evidence="2 3">
    <name type="scientific">Nelumbo nucifera</name>
    <name type="common">Sacred lotus</name>
    <dbReference type="NCBI Taxonomy" id="4432"/>
    <lineage>
        <taxon>Eukaryota</taxon>
        <taxon>Viridiplantae</taxon>
        <taxon>Streptophyta</taxon>
        <taxon>Embryophyta</taxon>
        <taxon>Tracheophyta</taxon>
        <taxon>Spermatophyta</taxon>
        <taxon>Magnoliopsida</taxon>
        <taxon>Proteales</taxon>
        <taxon>Nelumbonaceae</taxon>
        <taxon>Nelumbo</taxon>
    </lineage>
</organism>
<dbReference type="Pfam" id="PF26138">
    <property type="entry name" value="DUF8040"/>
    <property type="match status" value="1"/>
</dbReference>
<dbReference type="eggNOG" id="KOG4585">
    <property type="taxonomic scope" value="Eukaryota"/>
</dbReference>
<dbReference type="PANTHER" id="PTHR22930">
    <property type="match status" value="1"/>
</dbReference>
<gene>
    <name evidence="3" type="primary">LOC104612277</name>
</gene>
<dbReference type="RefSeq" id="XP_010277949.1">
    <property type="nucleotide sequence ID" value="XM_010279647.2"/>
</dbReference>
<proteinExistence type="predicted"/>
<reference evidence="3" key="1">
    <citation type="submission" date="2025-08" db="UniProtKB">
        <authorList>
            <consortium name="RefSeq"/>
        </authorList>
    </citation>
    <scope>IDENTIFICATION</scope>
</reference>
<dbReference type="GeneID" id="104612277"/>
<dbReference type="Proteomes" id="UP000189703">
    <property type="component" value="Unplaced"/>
</dbReference>
<dbReference type="OrthoDB" id="785423at2759"/>
<protein>
    <submittedName>
        <fullName evidence="3">Uncharacterized protein LOC104612277 isoform X1</fullName>
    </submittedName>
</protein>
<feature type="domain" description="DUF8040" evidence="1">
    <location>
        <begin position="4"/>
        <end position="91"/>
    </location>
</feature>
<evidence type="ECO:0000313" key="2">
    <source>
        <dbReference type="Proteomes" id="UP000189703"/>
    </source>
</evidence>